<reference evidence="2 3" key="1">
    <citation type="submission" date="2020-10" db="EMBL/GenBank/DDBJ databases">
        <title>The Coptis chinensis genome and diversification of protoberbering-type alkaloids.</title>
        <authorList>
            <person name="Wang B."/>
            <person name="Shu S."/>
            <person name="Song C."/>
            <person name="Liu Y."/>
        </authorList>
    </citation>
    <scope>NUCLEOTIDE SEQUENCE [LARGE SCALE GENOMIC DNA]</scope>
    <source>
        <strain evidence="2">HL-2020</strain>
        <tissue evidence="2">Leaf</tissue>
    </source>
</reference>
<protein>
    <submittedName>
        <fullName evidence="2">Uncharacterized protein</fullName>
    </submittedName>
</protein>
<evidence type="ECO:0000313" key="2">
    <source>
        <dbReference type="EMBL" id="KAF9600676.1"/>
    </source>
</evidence>
<feature type="region of interest" description="Disordered" evidence="1">
    <location>
        <begin position="67"/>
        <end position="86"/>
    </location>
</feature>
<gene>
    <name evidence="2" type="ORF">IFM89_011347</name>
</gene>
<sequence>MLDMLETMVKVIEVAAKVLEAITYVKPWSAETEGIFTDSFPMRIGQRSAAAAVRFGCRNRYVRSKRAAKSRCHRGRFPRAKPPPRD</sequence>
<feature type="compositionally biased region" description="Basic residues" evidence="1">
    <location>
        <begin position="67"/>
        <end position="79"/>
    </location>
</feature>
<evidence type="ECO:0000256" key="1">
    <source>
        <dbReference type="SAM" id="MobiDB-lite"/>
    </source>
</evidence>
<keyword evidence="3" id="KW-1185">Reference proteome</keyword>
<dbReference type="Proteomes" id="UP000631114">
    <property type="component" value="Unassembled WGS sequence"/>
</dbReference>
<organism evidence="2 3">
    <name type="scientific">Coptis chinensis</name>
    <dbReference type="NCBI Taxonomy" id="261450"/>
    <lineage>
        <taxon>Eukaryota</taxon>
        <taxon>Viridiplantae</taxon>
        <taxon>Streptophyta</taxon>
        <taxon>Embryophyta</taxon>
        <taxon>Tracheophyta</taxon>
        <taxon>Spermatophyta</taxon>
        <taxon>Magnoliopsida</taxon>
        <taxon>Ranunculales</taxon>
        <taxon>Ranunculaceae</taxon>
        <taxon>Coptidoideae</taxon>
        <taxon>Coptis</taxon>
    </lineage>
</organism>
<proteinExistence type="predicted"/>
<name>A0A835HJ94_9MAGN</name>
<dbReference type="EMBL" id="JADFTS010000006">
    <property type="protein sequence ID" value="KAF9600676.1"/>
    <property type="molecule type" value="Genomic_DNA"/>
</dbReference>
<accession>A0A835HJ94</accession>
<evidence type="ECO:0000313" key="3">
    <source>
        <dbReference type="Proteomes" id="UP000631114"/>
    </source>
</evidence>
<comment type="caution">
    <text evidence="2">The sequence shown here is derived from an EMBL/GenBank/DDBJ whole genome shotgun (WGS) entry which is preliminary data.</text>
</comment>
<dbReference type="AlphaFoldDB" id="A0A835HJ94"/>